<dbReference type="InterPro" id="IPR011032">
    <property type="entry name" value="GroES-like_sf"/>
</dbReference>
<gene>
    <name evidence="2" type="ORF">Ae201684_016388</name>
</gene>
<dbReference type="SUPFAM" id="SSF50129">
    <property type="entry name" value="GroES-like"/>
    <property type="match status" value="1"/>
</dbReference>
<name>A0A6G0WEY8_9STRA</name>
<dbReference type="InterPro" id="IPR013154">
    <property type="entry name" value="ADH-like_N"/>
</dbReference>
<dbReference type="AlphaFoldDB" id="A0A6G0WEY8"/>
<organism evidence="2 3">
    <name type="scientific">Aphanomyces euteiches</name>
    <dbReference type="NCBI Taxonomy" id="100861"/>
    <lineage>
        <taxon>Eukaryota</taxon>
        <taxon>Sar</taxon>
        <taxon>Stramenopiles</taxon>
        <taxon>Oomycota</taxon>
        <taxon>Saprolegniomycetes</taxon>
        <taxon>Saprolegniales</taxon>
        <taxon>Verrucalvaceae</taxon>
        <taxon>Aphanomyces</taxon>
    </lineage>
</organism>
<dbReference type="GO" id="GO:0016491">
    <property type="term" value="F:oxidoreductase activity"/>
    <property type="evidence" value="ECO:0007669"/>
    <property type="project" value="InterPro"/>
</dbReference>
<dbReference type="CDD" id="cd05289">
    <property type="entry name" value="MDR_like_2"/>
    <property type="match status" value="1"/>
</dbReference>
<dbReference type="PANTHER" id="PTHR11695:SF294">
    <property type="entry name" value="RETICULON-4-INTERACTING PROTEIN 1, MITOCHONDRIAL"/>
    <property type="match status" value="1"/>
</dbReference>
<comment type="caution">
    <text evidence="2">The sequence shown here is derived from an EMBL/GenBank/DDBJ whole genome shotgun (WGS) entry which is preliminary data.</text>
</comment>
<accession>A0A6G0WEY8</accession>
<dbReference type="Gene3D" id="3.90.180.10">
    <property type="entry name" value="Medium-chain alcohol dehydrogenases, catalytic domain"/>
    <property type="match status" value="1"/>
</dbReference>
<dbReference type="PANTHER" id="PTHR11695">
    <property type="entry name" value="ALCOHOL DEHYDROGENASE RELATED"/>
    <property type="match status" value="1"/>
</dbReference>
<dbReference type="InterPro" id="IPR050700">
    <property type="entry name" value="YIM1/Zinc_Alcohol_DH_Fams"/>
</dbReference>
<keyword evidence="3" id="KW-1185">Reference proteome</keyword>
<proteinExistence type="predicted"/>
<dbReference type="Pfam" id="PF08240">
    <property type="entry name" value="ADH_N"/>
    <property type="match status" value="1"/>
</dbReference>
<evidence type="ECO:0000313" key="2">
    <source>
        <dbReference type="EMBL" id="KAF0724990.1"/>
    </source>
</evidence>
<dbReference type="SUPFAM" id="SSF51735">
    <property type="entry name" value="NAD(P)-binding Rossmann-fold domains"/>
    <property type="match status" value="1"/>
</dbReference>
<dbReference type="InterPro" id="IPR036291">
    <property type="entry name" value="NAD(P)-bd_dom_sf"/>
</dbReference>
<sequence length="361" mass="39236">MAKTGGPSDEHVRTIRADDEADQGNLTMQACYYTKYGKPSVLQIGHLPRAKLLTPNDILVRVHAASISPFDYKRREGAFKLILTARWPAILGYDMAGVVVMCGANVTKFSVGDQVYACVPHDRDGALAEYVSVPEQAAALKPSNLSFVQAAAVPISALIAMQTLRRLHLSEGQNLLITGGSGGAKTIATTALQQKDHILTRLGADLVIDYTDNQFEKMLKDYDCAIDCTSEAIKCIDCIKLGGIVASIADTPPPEAMDEMNDELSSRTSCCLFFVLGCLSYSMKRKARSKHVEYAYVLVSPDGDTLAEITKYCEDGVIRPVIDKVFGFDQALEAIELLEAGHVTGKIVIEMPINQSESTHN</sequence>
<feature type="domain" description="Enoyl reductase (ER)" evidence="1">
    <location>
        <begin position="37"/>
        <end position="349"/>
    </location>
</feature>
<evidence type="ECO:0000313" key="3">
    <source>
        <dbReference type="Proteomes" id="UP000481153"/>
    </source>
</evidence>
<protein>
    <recommendedName>
        <fullName evidence="1">Enoyl reductase (ER) domain-containing protein</fullName>
    </recommendedName>
</protein>
<dbReference type="Pfam" id="PF13602">
    <property type="entry name" value="ADH_zinc_N_2"/>
    <property type="match status" value="1"/>
</dbReference>
<dbReference type="Gene3D" id="3.40.50.720">
    <property type="entry name" value="NAD(P)-binding Rossmann-like Domain"/>
    <property type="match status" value="1"/>
</dbReference>
<dbReference type="SMART" id="SM00829">
    <property type="entry name" value="PKS_ER"/>
    <property type="match status" value="1"/>
</dbReference>
<dbReference type="VEuPathDB" id="FungiDB:AeMF1_011894"/>
<reference evidence="2 3" key="1">
    <citation type="submission" date="2019-07" db="EMBL/GenBank/DDBJ databases">
        <title>Genomics analysis of Aphanomyces spp. identifies a new class of oomycete effector associated with host adaptation.</title>
        <authorList>
            <person name="Gaulin E."/>
        </authorList>
    </citation>
    <scope>NUCLEOTIDE SEQUENCE [LARGE SCALE GENOMIC DNA]</scope>
    <source>
        <strain evidence="2 3">ATCC 201684</strain>
    </source>
</reference>
<evidence type="ECO:0000259" key="1">
    <source>
        <dbReference type="SMART" id="SM00829"/>
    </source>
</evidence>
<dbReference type="EMBL" id="VJMJ01000253">
    <property type="protein sequence ID" value="KAF0724990.1"/>
    <property type="molecule type" value="Genomic_DNA"/>
</dbReference>
<dbReference type="Proteomes" id="UP000481153">
    <property type="component" value="Unassembled WGS sequence"/>
</dbReference>
<dbReference type="InterPro" id="IPR020843">
    <property type="entry name" value="ER"/>
</dbReference>